<proteinExistence type="inferred from homology"/>
<name>A0A9N9BFE6_FUNMO</name>
<gene>
    <name evidence="12" type="primary">ALG13</name>
    <name evidence="14" type="ORF">FMOSSE_LOCUS7047</name>
</gene>
<protein>
    <recommendedName>
        <fullName evidence="5 12">UDP-N-acetylglucosamine transferase subunit ALG13</fullName>
        <ecNumber evidence="4 12">2.4.1.141</ecNumber>
    </recommendedName>
    <alternativeName>
        <fullName evidence="10 12">Asparagine-linked glycosylation protein 13</fullName>
    </alternativeName>
</protein>
<dbReference type="Gene3D" id="3.40.50.2000">
    <property type="entry name" value="Glycogen Phosphorylase B"/>
    <property type="match status" value="1"/>
</dbReference>
<accession>A0A9N9BFE6</accession>
<evidence type="ECO:0000256" key="5">
    <source>
        <dbReference type="ARBA" id="ARBA00017468"/>
    </source>
</evidence>
<dbReference type="GO" id="GO:0006488">
    <property type="term" value="P:dolichol-linked oligosaccharide biosynthetic process"/>
    <property type="evidence" value="ECO:0007669"/>
    <property type="project" value="InterPro"/>
</dbReference>
<feature type="domain" description="Glycosyl transferase family 28 C-terminal" evidence="13">
    <location>
        <begin position="7"/>
        <end position="91"/>
    </location>
</feature>
<dbReference type="InterPro" id="IPR007235">
    <property type="entry name" value="Glyco_trans_28_C"/>
</dbReference>
<evidence type="ECO:0000256" key="4">
    <source>
        <dbReference type="ARBA" id="ARBA00012614"/>
    </source>
</evidence>
<sequence length="153" mass="17182">MSENGKIIFVTVGSTGFDQIVQLITSTSCLQLLNSQGFTKLIVQYGKSQNAFNDSIQTRKNRTNEIDIIGYDFKPSLSEDMKNADLIICHAVVNENLMDNHQMELAIELQNKGYLVYSSISDLLKVLNSCTYEHLIPFPEPDKSLFANVLSEL</sequence>
<keyword evidence="7 12" id="KW-0808">Transferase</keyword>
<evidence type="ECO:0000256" key="1">
    <source>
        <dbReference type="ARBA" id="ARBA00004240"/>
    </source>
</evidence>
<evidence type="ECO:0000256" key="3">
    <source>
        <dbReference type="ARBA" id="ARBA00011198"/>
    </source>
</evidence>
<dbReference type="PANTHER" id="PTHR12867:SF6">
    <property type="entry name" value="N-ACETYLGLUCOSAMINYLDIPHOSPHODOLICHOL N-ACETYLGLUCOSAMINYLTRANSFERASE"/>
    <property type="match status" value="1"/>
</dbReference>
<evidence type="ECO:0000256" key="6">
    <source>
        <dbReference type="ARBA" id="ARBA00022676"/>
    </source>
</evidence>
<dbReference type="PROSITE" id="PS51257">
    <property type="entry name" value="PROKAR_LIPOPROTEIN"/>
    <property type="match status" value="1"/>
</dbReference>
<keyword evidence="6 12" id="KW-0328">Glycosyltransferase</keyword>
<evidence type="ECO:0000256" key="11">
    <source>
        <dbReference type="ARBA" id="ARBA00048184"/>
    </source>
</evidence>
<evidence type="ECO:0000256" key="10">
    <source>
        <dbReference type="ARBA" id="ARBA00032061"/>
    </source>
</evidence>
<evidence type="ECO:0000256" key="9">
    <source>
        <dbReference type="ARBA" id="ARBA00024804"/>
    </source>
</evidence>
<evidence type="ECO:0000259" key="13">
    <source>
        <dbReference type="Pfam" id="PF04101"/>
    </source>
</evidence>
<comment type="similarity">
    <text evidence="2 12">Belongs to the glycosyltransferase 28 family.</text>
</comment>
<comment type="subunit">
    <text evidence="3 12">Heterodimer with ALG14 to form a functional enzyme.</text>
</comment>
<dbReference type="EC" id="2.4.1.141" evidence="4 12"/>
<dbReference type="InterPro" id="IPR039042">
    <property type="entry name" value="Alg13-like"/>
</dbReference>
<evidence type="ECO:0000313" key="15">
    <source>
        <dbReference type="Proteomes" id="UP000789375"/>
    </source>
</evidence>
<comment type="subcellular location">
    <subcellularLocation>
        <location evidence="1 12">Endoplasmic reticulum</location>
    </subcellularLocation>
</comment>
<dbReference type="Proteomes" id="UP000789375">
    <property type="component" value="Unassembled WGS sequence"/>
</dbReference>
<evidence type="ECO:0000256" key="12">
    <source>
        <dbReference type="RuleBase" id="RU362128"/>
    </source>
</evidence>
<evidence type="ECO:0000256" key="7">
    <source>
        <dbReference type="ARBA" id="ARBA00022679"/>
    </source>
</evidence>
<dbReference type="EMBL" id="CAJVPP010001578">
    <property type="protein sequence ID" value="CAG8562855.1"/>
    <property type="molecule type" value="Genomic_DNA"/>
</dbReference>
<dbReference type="PANTHER" id="PTHR12867">
    <property type="entry name" value="GLYCOSYL TRANSFERASE-RELATED"/>
    <property type="match status" value="1"/>
</dbReference>
<dbReference type="Pfam" id="PF04101">
    <property type="entry name" value="Glyco_tran_28_C"/>
    <property type="match status" value="1"/>
</dbReference>
<dbReference type="GO" id="GO:0004577">
    <property type="term" value="F:N-acetylglucosaminyldiphosphodolichol N-acetylglucosaminyltransferase activity"/>
    <property type="evidence" value="ECO:0007669"/>
    <property type="project" value="UniProtKB-EC"/>
</dbReference>
<dbReference type="AlphaFoldDB" id="A0A9N9BFE6"/>
<keyword evidence="8 12" id="KW-0256">Endoplasmic reticulum</keyword>
<dbReference type="GO" id="GO:0005783">
    <property type="term" value="C:endoplasmic reticulum"/>
    <property type="evidence" value="ECO:0007669"/>
    <property type="project" value="UniProtKB-SubCell"/>
</dbReference>
<evidence type="ECO:0000256" key="8">
    <source>
        <dbReference type="ARBA" id="ARBA00022824"/>
    </source>
</evidence>
<comment type="catalytic activity">
    <reaction evidence="11">
        <text>an N-acetyl-alpha-D-glucosaminyl-diphospho-di-trans,poly-cis-dolichol + UDP-N-acetyl-alpha-D-glucosamine = an N,N'-diacetylchitobiosyl-diphospho-di-trans,poly-cis-dolichol + UDP + H(+)</text>
        <dbReference type="Rhea" id="RHEA:23380"/>
        <dbReference type="Rhea" id="RHEA-COMP:19507"/>
        <dbReference type="Rhea" id="RHEA-COMP:19510"/>
        <dbReference type="ChEBI" id="CHEBI:15378"/>
        <dbReference type="ChEBI" id="CHEBI:57269"/>
        <dbReference type="ChEBI" id="CHEBI:57705"/>
        <dbReference type="ChEBI" id="CHEBI:58223"/>
        <dbReference type="ChEBI" id="CHEBI:58427"/>
        <dbReference type="EC" id="2.4.1.141"/>
    </reaction>
</comment>
<evidence type="ECO:0000313" key="14">
    <source>
        <dbReference type="EMBL" id="CAG8562855.1"/>
    </source>
</evidence>
<evidence type="ECO:0000256" key="2">
    <source>
        <dbReference type="ARBA" id="ARBA00006962"/>
    </source>
</evidence>
<organism evidence="14 15">
    <name type="scientific">Funneliformis mosseae</name>
    <name type="common">Endomycorrhizal fungus</name>
    <name type="synonym">Glomus mosseae</name>
    <dbReference type="NCBI Taxonomy" id="27381"/>
    <lineage>
        <taxon>Eukaryota</taxon>
        <taxon>Fungi</taxon>
        <taxon>Fungi incertae sedis</taxon>
        <taxon>Mucoromycota</taxon>
        <taxon>Glomeromycotina</taxon>
        <taxon>Glomeromycetes</taxon>
        <taxon>Glomerales</taxon>
        <taxon>Glomeraceae</taxon>
        <taxon>Funneliformis</taxon>
    </lineage>
</organism>
<comment type="caution">
    <text evidence="14">The sequence shown here is derived from an EMBL/GenBank/DDBJ whole genome shotgun (WGS) entry which is preliminary data.</text>
</comment>
<comment type="function">
    <text evidence="9 12">Involved in protein N-glycosylation. Essential for the second step of the dolichol-linked oligosaccharide pathway.</text>
</comment>
<keyword evidence="15" id="KW-1185">Reference proteome</keyword>
<reference evidence="14" key="1">
    <citation type="submission" date="2021-06" db="EMBL/GenBank/DDBJ databases">
        <authorList>
            <person name="Kallberg Y."/>
            <person name="Tangrot J."/>
            <person name="Rosling A."/>
        </authorList>
    </citation>
    <scope>NUCLEOTIDE SEQUENCE</scope>
    <source>
        <strain evidence="14">87-6 pot B 2015</strain>
    </source>
</reference>